<dbReference type="PRINTS" id="PR00420">
    <property type="entry name" value="RNGMNOXGNASE"/>
</dbReference>
<proteinExistence type="predicted"/>
<dbReference type="InterPro" id="IPR036188">
    <property type="entry name" value="FAD/NAD-bd_sf"/>
</dbReference>
<dbReference type="Pfam" id="PF01494">
    <property type="entry name" value="FAD_binding_3"/>
    <property type="match status" value="1"/>
</dbReference>
<sequence>MAGAPPTKAQPVGRCSLMAAVRKVLIQGAGIGGLTLAAALGQRGVQVDVAEAVGSDAVLGVGLNQPANVLAALDEIGVREACLNIGFPFEELVLWNPLGEQVAAIPPPDGVYAKPSNNAIGRPAYNQILREAADKAGARIRTGVTIWEMHEDADGVEVELATWTGKRTPPIRDAGAGSNRYDLVVGFDGVRSKIREHLFGDKYAPAFTGSANWRVTLPRPDYLKHIVVAFAAGVKVVLTPTSQDDMYFGLVTPEPGKPRHAPEDFLDLFRERTRPFSGRLGELRDSITPDHTIVYTPLEYLTVREPWFRGRIAIAGDAAHTSPPHMSQGAAMAVEDAVTLAAALDQHDGLPDALDAWYRRRRDRALFVADASLALLKQENGDELTAADHELLRQVVPNAQARLFTEAY</sequence>
<comment type="caution">
    <text evidence="4">The sequence shown here is derived from an EMBL/GenBank/DDBJ whole genome shotgun (WGS) entry which is preliminary data.</text>
</comment>
<protein>
    <submittedName>
        <fullName evidence="4">FAD-dependent oxidoreductase</fullName>
    </submittedName>
</protein>
<dbReference type="Gene3D" id="3.30.9.30">
    <property type="match status" value="1"/>
</dbReference>
<dbReference type="Gene3D" id="3.50.50.60">
    <property type="entry name" value="FAD/NAD(P)-binding domain"/>
    <property type="match status" value="1"/>
</dbReference>
<keyword evidence="2" id="KW-0503">Monooxygenase</keyword>
<feature type="domain" description="FAD-binding" evidence="3">
    <location>
        <begin position="23"/>
        <end position="366"/>
    </location>
</feature>
<keyword evidence="1" id="KW-0560">Oxidoreductase</keyword>
<evidence type="ECO:0000313" key="4">
    <source>
        <dbReference type="EMBL" id="GAA3387952.1"/>
    </source>
</evidence>
<organism evidence="4 5">
    <name type="scientific">Cryptosporangium minutisporangium</name>
    <dbReference type="NCBI Taxonomy" id="113569"/>
    <lineage>
        <taxon>Bacteria</taxon>
        <taxon>Bacillati</taxon>
        <taxon>Actinomycetota</taxon>
        <taxon>Actinomycetes</taxon>
        <taxon>Cryptosporangiales</taxon>
        <taxon>Cryptosporangiaceae</taxon>
        <taxon>Cryptosporangium</taxon>
    </lineage>
</organism>
<dbReference type="SUPFAM" id="SSF51905">
    <property type="entry name" value="FAD/NAD(P)-binding domain"/>
    <property type="match status" value="1"/>
</dbReference>
<evidence type="ECO:0000256" key="1">
    <source>
        <dbReference type="ARBA" id="ARBA00023002"/>
    </source>
</evidence>
<dbReference type="InterPro" id="IPR050493">
    <property type="entry name" value="FAD-dep_Monooxygenase_BioMet"/>
</dbReference>
<name>A0ABP6SYK1_9ACTN</name>
<evidence type="ECO:0000256" key="2">
    <source>
        <dbReference type="ARBA" id="ARBA00023033"/>
    </source>
</evidence>
<keyword evidence="5" id="KW-1185">Reference proteome</keyword>
<evidence type="ECO:0000313" key="5">
    <source>
        <dbReference type="Proteomes" id="UP001501676"/>
    </source>
</evidence>
<dbReference type="InterPro" id="IPR002938">
    <property type="entry name" value="FAD-bd"/>
</dbReference>
<dbReference type="EMBL" id="BAAAYN010000020">
    <property type="protein sequence ID" value="GAA3387952.1"/>
    <property type="molecule type" value="Genomic_DNA"/>
</dbReference>
<reference evidence="5" key="1">
    <citation type="journal article" date="2019" name="Int. J. Syst. Evol. Microbiol.">
        <title>The Global Catalogue of Microorganisms (GCM) 10K type strain sequencing project: providing services to taxonomists for standard genome sequencing and annotation.</title>
        <authorList>
            <consortium name="The Broad Institute Genomics Platform"/>
            <consortium name="The Broad Institute Genome Sequencing Center for Infectious Disease"/>
            <person name="Wu L."/>
            <person name="Ma J."/>
        </authorList>
    </citation>
    <scope>NUCLEOTIDE SEQUENCE [LARGE SCALE GENOMIC DNA]</scope>
    <source>
        <strain evidence="5">JCM 9458</strain>
    </source>
</reference>
<dbReference type="PANTHER" id="PTHR13789:SF309">
    <property type="entry name" value="PUTATIVE (AFU_ORTHOLOGUE AFUA_6G14510)-RELATED"/>
    <property type="match status" value="1"/>
</dbReference>
<dbReference type="Proteomes" id="UP001501676">
    <property type="component" value="Unassembled WGS sequence"/>
</dbReference>
<gene>
    <name evidence="4" type="ORF">GCM10020369_32310</name>
</gene>
<dbReference type="PANTHER" id="PTHR13789">
    <property type="entry name" value="MONOOXYGENASE"/>
    <property type="match status" value="1"/>
</dbReference>
<accession>A0ABP6SYK1</accession>
<evidence type="ECO:0000259" key="3">
    <source>
        <dbReference type="Pfam" id="PF01494"/>
    </source>
</evidence>